<dbReference type="Proteomes" id="UP001597304">
    <property type="component" value="Unassembled WGS sequence"/>
</dbReference>
<dbReference type="InterPro" id="IPR005482">
    <property type="entry name" value="Biotin_COase_C"/>
</dbReference>
<keyword evidence="4 6" id="KW-0067">ATP-binding</keyword>
<dbReference type="InterPro" id="IPR000089">
    <property type="entry name" value="Biotin_lipoyl"/>
</dbReference>
<evidence type="ECO:0000256" key="6">
    <source>
        <dbReference type="PROSITE-ProRule" id="PRU00409"/>
    </source>
</evidence>
<dbReference type="InterPro" id="IPR016185">
    <property type="entry name" value="PreATP-grasp_dom_sf"/>
</dbReference>
<dbReference type="Pfam" id="PF02785">
    <property type="entry name" value="Biotin_carb_C"/>
    <property type="match status" value="1"/>
</dbReference>
<dbReference type="Pfam" id="PF00289">
    <property type="entry name" value="Biotin_carb_N"/>
    <property type="match status" value="1"/>
</dbReference>
<evidence type="ECO:0000256" key="3">
    <source>
        <dbReference type="ARBA" id="ARBA00022741"/>
    </source>
</evidence>
<evidence type="ECO:0000256" key="4">
    <source>
        <dbReference type="ARBA" id="ARBA00022840"/>
    </source>
</evidence>
<dbReference type="SUPFAM" id="SSF51246">
    <property type="entry name" value="Rudiment single hybrid motif"/>
    <property type="match status" value="1"/>
</dbReference>
<dbReference type="Gene3D" id="2.40.50.100">
    <property type="match status" value="1"/>
</dbReference>
<evidence type="ECO:0000259" key="9">
    <source>
        <dbReference type="PROSITE" id="PS50979"/>
    </source>
</evidence>
<evidence type="ECO:0000313" key="10">
    <source>
        <dbReference type="EMBL" id="MFD1710241.1"/>
    </source>
</evidence>
<dbReference type="PROSITE" id="PS50979">
    <property type="entry name" value="BC"/>
    <property type="match status" value="1"/>
</dbReference>
<accession>A0ABW4KSQ1</accession>
<feature type="domain" description="Biotin carboxylation" evidence="9">
    <location>
        <begin position="1"/>
        <end position="447"/>
    </location>
</feature>
<dbReference type="CDD" id="cd06850">
    <property type="entry name" value="biotinyl_domain"/>
    <property type="match status" value="1"/>
</dbReference>
<name>A0ABW4KSQ1_9BURK</name>
<feature type="domain" description="ATP-grasp" evidence="8">
    <location>
        <begin position="119"/>
        <end position="315"/>
    </location>
</feature>
<dbReference type="InterPro" id="IPR050856">
    <property type="entry name" value="Biotin_carboxylase_complex"/>
</dbReference>
<keyword evidence="2" id="KW-0436">Ligase</keyword>
<evidence type="ECO:0000256" key="1">
    <source>
        <dbReference type="ARBA" id="ARBA00001953"/>
    </source>
</evidence>
<dbReference type="InterPro" id="IPR011764">
    <property type="entry name" value="Biotin_carboxylation_dom"/>
</dbReference>
<keyword evidence="5" id="KW-0092">Biotin</keyword>
<comment type="caution">
    <text evidence="10">The sequence shown here is derived from an EMBL/GenBank/DDBJ whole genome shotgun (WGS) entry which is preliminary data.</text>
</comment>
<protein>
    <submittedName>
        <fullName evidence="10">Acetyl/propionyl/methylcrotonyl-CoA carboxylase subunit alpha</fullName>
    </submittedName>
</protein>
<dbReference type="InterPro" id="IPR011054">
    <property type="entry name" value="Rudment_hybrid_motif"/>
</dbReference>
<evidence type="ECO:0000256" key="2">
    <source>
        <dbReference type="ARBA" id="ARBA00022598"/>
    </source>
</evidence>
<dbReference type="SUPFAM" id="SSF56059">
    <property type="entry name" value="Glutathione synthetase ATP-binding domain-like"/>
    <property type="match status" value="1"/>
</dbReference>
<keyword evidence="11" id="KW-1185">Reference proteome</keyword>
<dbReference type="PROSITE" id="PS00867">
    <property type="entry name" value="CPSASE_2"/>
    <property type="match status" value="1"/>
</dbReference>
<gene>
    <name evidence="10" type="ORF">ACFSF0_06470</name>
</gene>
<dbReference type="Gene3D" id="3.30.470.20">
    <property type="entry name" value="ATP-grasp fold, B domain"/>
    <property type="match status" value="1"/>
</dbReference>
<evidence type="ECO:0000259" key="7">
    <source>
        <dbReference type="PROSITE" id="PS50968"/>
    </source>
</evidence>
<dbReference type="SMART" id="SM00878">
    <property type="entry name" value="Biotin_carb_C"/>
    <property type="match status" value="1"/>
</dbReference>
<sequence length="655" mass="69420">MRRILIANRGEIARRVIATARRMGIETVAVYSEPDADALHVREATTAWALGGQSSADSYLRGDALIAAALATGADAVHPGYGFLSEDAGFAQAVAHAGLTWIGPPASAIRALGSKSAAKALARAHDVPCLPGYAGEDQSDARFAAEAHAIGYPVMVKAVAGGGGRGMRLVTVPDKLVAALASARSEALSGFGSDELLIERALMDPRHVEVQVFADAHGRAVHLGERDCSVQRRHQKIIEEAPSPALTPALRERMGACAVELAQAAGYVGAGTVEFLVEDDQFYLMEMNTRLQVEHPVTEALTGLDLVEWQIRVARGELLPLAQDQIVLRGHAIEVRLCAEDEHYHPHTGRVRHLLAPAAAAFEVAPLRFDHALRVGLEVSPHYDPMLGKLIVHADTREAAIDHLLAALRELEVLGLRTNRGFLIECLASAPFRAGHALINFLAREGDGLRAELHARERLADGRFGALVTTGPAGALPCAFAAPRRLSHRGIARDVAVQALGDGAWRLRAAEGEAATCHVQALAPGVRRVAGEHLTQRLAAVNVPSAEPGARWHVQADGVDWWLDDVSFEPEAGAQQAQAASELRAPFNGKVVRIGAEAGQTLAAGDAAVVIESMKLEHSVGPRAAAVVAEVLVSEGQQVTPGQVLLRLAPLPEAA</sequence>
<dbReference type="SUPFAM" id="SSF52440">
    <property type="entry name" value="PreATP-grasp domain"/>
    <property type="match status" value="1"/>
</dbReference>
<dbReference type="InterPro" id="IPR011761">
    <property type="entry name" value="ATP-grasp"/>
</dbReference>
<dbReference type="Pfam" id="PF02786">
    <property type="entry name" value="CPSase_L_D2"/>
    <property type="match status" value="1"/>
</dbReference>
<reference evidence="11" key="1">
    <citation type="journal article" date="2019" name="Int. J. Syst. Evol. Microbiol.">
        <title>The Global Catalogue of Microorganisms (GCM) 10K type strain sequencing project: providing services to taxonomists for standard genome sequencing and annotation.</title>
        <authorList>
            <consortium name="The Broad Institute Genomics Platform"/>
            <consortium name="The Broad Institute Genome Sequencing Center for Infectious Disease"/>
            <person name="Wu L."/>
            <person name="Ma J."/>
        </authorList>
    </citation>
    <scope>NUCLEOTIDE SEQUENCE [LARGE SCALE GENOMIC DNA]</scope>
    <source>
        <strain evidence="11">LMG 29247</strain>
    </source>
</reference>
<dbReference type="EMBL" id="JBHUEJ010000015">
    <property type="protein sequence ID" value="MFD1710241.1"/>
    <property type="molecule type" value="Genomic_DNA"/>
</dbReference>
<organism evidence="10 11">
    <name type="scientific">Ottowia flava</name>
    <dbReference type="NCBI Taxonomy" id="2675430"/>
    <lineage>
        <taxon>Bacteria</taxon>
        <taxon>Pseudomonadati</taxon>
        <taxon>Pseudomonadota</taxon>
        <taxon>Betaproteobacteria</taxon>
        <taxon>Burkholderiales</taxon>
        <taxon>Comamonadaceae</taxon>
        <taxon>Ottowia</taxon>
    </lineage>
</organism>
<dbReference type="PANTHER" id="PTHR18866">
    <property type="entry name" value="CARBOXYLASE:PYRUVATE/ACETYL-COA/PROPIONYL-COA CARBOXYLASE"/>
    <property type="match status" value="1"/>
</dbReference>
<comment type="cofactor">
    <cofactor evidence="1">
        <name>biotin</name>
        <dbReference type="ChEBI" id="CHEBI:57586"/>
    </cofactor>
</comment>
<dbReference type="PANTHER" id="PTHR18866:SF33">
    <property type="entry name" value="METHYLCROTONOYL-COA CARBOXYLASE SUBUNIT ALPHA, MITOCHONDRIAL-RELATED"/>
    <property type="match status" value="1"/>
</dbReference>
<evidence type="ECO:0000313" key="11">
    <source>
        <dbReference type="Proteomes" id="UP001597304"/>
    </source>
</evidence>
<dbReference type="PROSITE" id="PS50968">
    <property type="entry name" value="BIOTINYL_LIPOYL"/>
    <property type="match status" value="1"/>
</dbReference>
<dbReference type="Pfam" id="PF00364">
    <property type="entry name" value="Biotin_lipoyl"/>
    <property type="match status" value="1"/>
</dbReference>
<dbReference type="InterPro" id="IPR011053">
    <property type="entry name" value="Single_hybrid_motif"/>
</dbReference>
<dbReference type="PROSITE" id="PS50975">
    <property type="entry name" value="ATP_GRASP"/>
    <property type="match status" value="1"/>
</dbReference>
<evidence type="ECO:0000256" key="5">
    <source>
        <dbReference type="ARBA" id="ARBA00023267"/>
    </source>
</evidence>
<feature type="domain" description="Lipoyl-binding" evidence="7">
    <location>
        <begin position="574"/>
        <end position="649"/>
    </location>
</feature>
<keyword evidence="3 6" id="KW-0547">Nucleotide-binding</keyword>
<dbReference type="InterPro" id="IPR005481">
    <property type="entry name" value="BC-like_N"/>
</dbReference>
<proteinExistence type="predicted"/>
<evidence type="ECO:0000259" key="8">
    <source>
        <dbReference type="PROSITE" id="PS50975"/>
    </source>
</evidence>
<dbReference type="RefSeq" id="WP_147911996.1">
    <property type="nucleotide sequence ID" value="NZ_JBHUEJ010000015.1"/>
</dbReference>
<dbReference type="InterPro" id="IPR005479">
    <property type="entry name" value="CPAse_ATP-bd"/>
</dbReference>
<dbReference type="SUPFAM" id="SSF51230">
    <property type="entry name" value="Single hybrid motif"/>
    <property type="match status" value="1"/>
</dbReference>